<feature type="region of interest" description="Disordered" evidence="1">
    <location>
        <begin position="15"/>
        <end position="98"/>
    </location>
</feature>
<evidence type="ECO:0000256" key="1">
    <source>
        <dbReference type="SAM" id="MobiDB-lite"/>
    </source>
</evidence>
<dbReference type="EMBL" id="LGCN01000210">
    <property type="protein sequence ID" value="KOT35846.1"/>
    <property type="molecule type" value="Genomic_DNA"/>
</dbReference>
<proteinExistence type="predicted"/>
<protein>
    <submittedName>
        <fullName evidence="2">Uncharacterized protein</fullName>
    </submittedName>
</protein>
<sequence>MVRLTWVFAVSGHEVGGLAGERPDEHERGQPQPDHRPGHEAPSSSVRPCVPHGSQLPSARVSGSVPGLPAEGARIVGRGIELRGTPEGGTGTALLPGE</sequence>
<feature type="compositionally biased region" description="Basic and acidic residues" evidence="1">
    <location>
        <begin position="21"/>
        <end position="39"/>
    </location>
</feature>
<name>A0A0M8QJ49_9ACTN</name>
<comment type="caution">
    <text evidence="2">The sequence shown here is derived from an EMBL/GenBank/DDBJ whole genome shotgun (WGS) entry which is preliminary data.</text>
</comment>
<dbReference type="Proteomes" id="UP000037773">
    <property type="component" value="Unassembled WGS sequence"/>
</dbReference>
<organism evidence="2 3">
    <name type="scientific">Streptomyces caelestis</name>
    <dbReference type="NCBI Taxonomy" id="36816"/>
    <lineage>
        <taxon>Bacteria</taxon>
        <taxon>Bacillati</taxon>
        <taxon>Actinomycetota</taxon>
        <taxon>Actinomycetes</taxon>
        <taxon>Kitasatosporales</taxon>
        <taxon>Streptomycetaceae</taxon>
        <taxon>Streptomyces</taxon>
    </lineage>
</organism>
<evidence type="ECO:0000313" key="2">
    <source>
        <dbReference type="EMBL" id="KOT35846.1"/>
    </source>
</evidence>
<evidence type="ECO:0000313" key="3">
    <source>
        <dbReference type="Proteomes" id="UP000037773"/>
    </source>
</evidence>
<accession>A0A0M8QJ49</accession>
<gene>
    <name evidence="2" type="ORF">ADK41_24405</name>
</gene>
<dbReference type="PATRIC" id="fig|36816.3.peg.5270"/>
<dbReference type="AlphaFoldDB" id="A0A0M8QJ49"/>
<keyword evidence="3" id="KW-1185">Reference proteome</keyword>
<reference evidence="2 3" key="1">
    <citation type="submission" date="2015-07" db="EMBL/GenBank/DDBJ databases">
        <authorList>
            <person name="Noorani M."/>
        </authorList>
    </citation>
    <scope>NUCLEOTIDE SEQUENCE [LARGE SCALE GENOMIC DNA]</scope>
    <source>
        <strain evidence="2 3">NRRL B-24567</strain>
    </source>
</reference>